<sequence length="243" mass="28669">MLSSLQHVFLLQDLSQEDCDNILPLLKTRTYKKNQVLIHEDDDSSDIYILREGLVKVYRLYHDKEIILNFQFPGDIIGEMETIATYPRRVATVETMETSHFWVMNRSDFNAIMDRHPSVMKRAYNRLLDHLSNMNNKVRYLSYLDVRLKLANLLLDLYYNLGKPAESAYKIDCKVTHHLLANMIGVTRESISKVMRDLQDEGVLMMNQKYIYITDLEKLQSMCDDMDDSPAYRKWRSQDIFQP</sequence>
<feature type="domain" description="HTH crp-type" evidence="6">
    <location>
        <begin position="144"/>
        <end position="217"/>
    </location>
</feature>
<name>A0A3A3GFG3_PANTH</name>
<dbReference type="InterPro" id="IPR036388">
    <property type="entry name" value="WH-like_DNA-bd_sf"/>
</dbReference>
<protein>
    <submittedName>
        <fullName evidence="8">Crp/Fnr family transcriptional regulator</fullName>
    </submittedName>
</protein>
<dbReference type="EMBL" id="QYZD01000023">
    <property type="protein sequence ID" value="RJG21516.1"/>
    <property type="molecule type" value="Genomic_DNA"/>
</dbReference>
<dbReference type="InterPro" id="IPR050397">
    <property type="entry name" value="Env_Response_Regulators"/>
</dbReference>
<keyword evidence="1" id="KW-0805">Transcription regulation</keyword>
<comment type="caution">
    <text evidence="8">The sequence shown here is derived from an EMBL/GenBank/DDBJ whole genome shotgun (WGS) entry which is preliminary data.</text>
</comment>
<evidence type="ECO:0000259" key="5">
    <source>
        <dbReference type="PROSITE" id="PS50042"/>
    </source>
</evidence>
<dbReference type="PANTHER" id="PTHR24567">
    <property type="entry name" value="CRP FAMILY TRANSCRIPTIONAL REGULATORY PROTEIN"/>
    <property type="match status" value="1"/>
</dbReference>
<dbReference type="SUPFAM" id="SSF51206">
    <property type="entry name" value="cAMP-binding domain-like"/>
    <property type="match status" value="1"/>
</dbReference>
<dbReference type="SMART" id="SM00419">
    <property type="entry name" value="HTH_CRP"/>
    <property type="match status" value="1"/>
</dbReference>
<dbReference type="InterPro" id="IPR012318">
    <property type="entry name" value="HTH_CRP"/>
</dbReference>
<gene>
    <name evidence="8" type="ORF">DQX05_21010</name>
    <name evidence="7" type="ORF">DQX05_22915</name>
</gene>
<dbReference type="Pfam" id="PF13545">
    <property type="entry name" value="HTH_Crp_2"/>
    <property type="match status" value="1"/>
</dbReference>
<keyword evidence="2" id="KW-0238">DNA-binding</keyword>
<dbReference type="RefSeq" id="WP_119795435.1">
    <property type="nucleotide sequence ID" value="NZ_QYZD01000023.1"/>
</dbReference>
<organism evidence="8 9">
    <name type="scientific">Paenibacillus thiaminolyticus</name>
    <name type="common">Bacillus thiaminolyticus</name>
    <dbReference type="NCBI Taxonomy" id="49283"/>
    <lineage>
        <taxon>Bacteria</taxon>
        <taxon>Bacillati</taxon>
        <taxon>Bacillota</taxon>
        <taxon>Bacilli</taxon>
        <taxon>Bacillales</taxon>
        <taxon>Paenibacillaceae</taxon>
        <taxon>Paenibacillus</taxon>
    </lineage>
</organism>
<reference evidence="8 9" key="1">
    <citation type="submission" date="2018-09" db="EMBL/GenBank/DDBJ databases">
        <title>Paenibacillus SK2017-BO5.</title>
        <authorList>
            <person name="Piskunova J.V."/>
            <person name="Dubiley S.A."/>
            <person name="Severinov K.V."/>
        </authorList>
    </citation>
    <scope>NUCLEOTIDE SEQUENCE [LARGE SCALE GENOMIC DNA]</scope>
    <source>
        <strain evidence="8 9">BO5</strain>
    </source>
</reference>
<evidence type="ECO:0000256" key="4">
    <source>
        <dbReference type="ARBA" id="ARBA00023163"/>
    </source>
</evidence>
<dbReference type="InterPro" id="IPR018490">
    <property type="entry name" value="cNMP-bd_dom_sf"/>
</dbReference>
<dbReference type="InterPro" id="IPR036390">
    <property type="entry name" value="WH_DNA-bd_sf"/>
</dbReference>
<proteinExistence type="predicted"/>
<evidence type="ECO:0000256" key="3">
    <source>
        <dbReference type="ARBA" id="ARBA00023159"/>
    </source>
</evidence>
<dbReference type="SMART" id="SM00100">
    <property type="entry name" value="cNMP"/>
    <property type="match status" value="1"/>
</dbReference>
<dbReference type="PROSITE" id="PS50042">
    <property type="entry name" value="CNMP_BINDING_3"/>
    <property type="match status" value="1"/>
</dbReference>
<dbReference type="InterPro" id="IPR014710">
    <property type="entry name" value="RmlC-like_jellyroll"/>
</dbReference>
<evidence type="ECO:0000259" key="6">
    <source>
        <dbReference type="PROSITE" id="PS51063"/>
    </source>
</evidence>
<keyword evidence="4" id="KW-0804">Transcription</keyword>
<dbReference type="GO" id="GO:0003677">
    <property type="term" value="F:DNA binding"/>
    <property type="evidence" value="ECO:0007669"/>
    <property type="project" value="UniProtKB-KW"/>
</dbReference>
<keyword evidence="3" id="KW-0010">Activator</keyword>
<dbReference type="AlphaFoldDB" id="A0A3A3GFG3"/>
<evidence type="ECO:0000256" key="2">
    <source>
        <dbReference type="ARBA" id="ARBA00023125"/>
    </source>
</evidence>
<evidence type="ECO:0000313" key="7">
    <source>
        <dbReference type="EMBL" id="RJG21028.1"/>
    </source>
</evidence>
<dbReference type="Pfam" id="PF00027">
    <property type="entry name" value="cNMP_binding"/>
    <property type="match status" value="1"/>
</dbReference>
<dbReference type="InterPro" id="IPR000595">
    <property type="entry name" value="cNMP-bd_dom"/>
</dbReference>
<dbReference type="OrthoDB" id="9812325at2"/>
<dbReference type="SUPFAM" id="SSF46785">
    <property type="entry name" value="Winged helix' DNA-binding domain"/>
    <property type="match status" value="1"/>
</dbReference>
<dbReference type="GO" id="GO:0003700">
    <property type="term" value="F:DNA-binding transcription factor activity"/>
    <property type="evidence" value="ECO:0007669"/>
    <property type="project" value="TreeGrafter"/>
</dbReference>
<dbReference type="PANTHER" id="PTHR24567:SF26">
    <property type="entry name" value="REGULATORY PROTEIN YEIL"/>
    <property type="match status" value="1"/>
</dbReference>
<dbReference type="GO" id="GO:0005829">
    <property type="term" value="C:cytosol"/>
    <property type="evidence" value="ECO:0007669"/>
    <property type="project" value="TreeGrafter"/>
</dbReference>
<evidence type="ECO:0000313" key="9">
    <source>
        <dbReference type="Proteomes" id="UP000266177"/>
    </source>
</evidence>
<dbReference type="CDD" id="cd00038">
    <property type="entry name" value="CAP_ED"/>
    <property type="match status" value="1"/>
</dbReference>
<dbReference type="Proteomes" id="UP000266177">
    <property type="component" value="Unassembled WGS sequence"/>
</dbReference>
<evidence type="ECO:0000313" key="8">
    <source>
        <dbReference type="EMBL" id="RJG21516.1"/>
    </source>
</evidence>
<dbReference type="Gene3D" id="1.10.10.10">
    <property type="entry name" value="Winged helix-like DNA-binding domain superfamily/Winged helix DNA-binding domain"/>
    <property type="match status" value="1"/>
</dbReference>
<dbReference type="EMBL" id="QYZD01000028">
    <property type="protein sequence ID" value="RJG21028.1"/>
    <property type="molecule type" value="Genomic_DNA"/>
</dbReference>
<evidence type="ECO:0000256" key="1">
    <source>
        <dbReference type="ARBA" id="ARBA00023015"/>
    </source>
</evidence>
<dbReference type="Gene3D" id="2.60.120.10">
    <property type="entry name" value="Jelly Rolls"/>
    <property type="match status" value="1"/>
</dbReference>
<dbReference type="PROSITE" id="PS51063">
    <property type="entry name" value="HTH_CRP_2"/>
    <property type="match status" value="1"/>
</dbReference>
<feature type="domain" description="Cyclic nucleotide-binding" evidence="5">
    <location>
        <begin position="10"/>
        <end position="130"/>
    </location>
</feature>
<accession>A0A3A3GFG3</accession>